<dbReference type="AlphaFoldDB" id="A0A1I7X8L9"/>
<evidence type="ECO:0000313" key="2">
    <source>
        <dbReference type="WBParaSite" id="Hba_13924"/>
    </source>
</evidence>
<sequence length="68" mass="8108">MDRIWKVTQKEHGNYNVRTNYFCYLKSKIINAIEMLIDSVKESSSQEFNEYVDTVFTAHRASRHGYDE</sequence>
<evidence type="ECO:0000313" key="1">
    <source>
        <dbReference type="Proteomes" id="UP000095283"/>
    </source>
</evidence>
<keyword evidence="1" id="KW-1185">Reference proteome</keyword>
<dbReference type="Proteomes" id="UP000095283">
    <property type="component" value="Unplaced"/>
</dbReference>
<protein>
    <submittedName>
        <fullName evidence="2">Transposase</fullName>
    </submittedName>
</protein>
<organism evidence="1 2">
    <name type="scientific">Heterorhabditis bacteriophora</name>
    <name type="common">Entomopathogenic nematode worm</name>
    <dbReference type="NCBI Taxonomy" id="37862"/>
    <lineage>
        <taxon>Eukaryota</taxon>
        <taxon>Metazoa</taxon>
        <taxon>Ecdysozoa</taxon>
        <taxon>Nematoda</taxon>
        <taxon>Chromadorea</taxon>
        <taxon>Rhabditida</taxon>
        <taxon>Rhabditina</taxon>
        <taxon>Rhabditomorpha</taxon>
        <taxon>Strongyloidea</taxon>
        <taxon>Heterorhabditidae</taxon>
        <taxon>Heterorhabditis</taxon>
    </lineage>
</organism>
<dbReference type="WBParaSite" id="Hba_13924">
    <property type="protein sequence ID" value="Hba_13924"/>
    <property type="gene ID" value="Hba_13924"/>
</dbReference>
<reference evidence="2" key="1">
    <citation type="submission" date="2016-11" db="UniProtKB">
        <authorList>
            <consortium name="WormBaseParasite"/>
        </authorList>
    </citation>
    <scope>IDENTIFICATION</scope>
</reference>
<name>A0A1I7X8L9_HETBA</name>
<accession>A0A1I7X8L9</accession>
<proteinExistence type="predicted"/>